<name>A0ABS9NQQ8_9NEIS</name>
<dbReference type="EMBL" id="JAKOOW010000037">
    <property type="protein sequence ID" value="MCG6504892.1"/>
    <property type="molecule type" value="Genomic_DNA"/>
</dbReference>
<sequence length="287" mass="32179">MNYALDALWQHLHHPRIRTLAALLTAPPPWRSGREIPVSLLLGSRGFRLLEQWDRQPESQPQLLQTANEQQALGRYAESLLAAWFAHAPHSRLIAANHPVSLPNSRQQSGAFDFIVELDGRLCHIELCCKYYSGSGQPESMVGLNPQDRLTDKTAKILQQSSLSATPAGSSSLKTLGFTESAVRRYTLIRGNLFTPDGTLPAHPLYQPQSWCGLLNPDIGALPQPPQTRFYRLPRCEYPAPARIDSSLNGWHGTPDRNGIYAAMQRQADGNWHETFRFMVTNQLDNH</sequence>
<gene>
    <name evidence="1" type="ORF">MB824_10335</name>
</gene>
<reference evidence="1 2" key="1">
    <citation type="submission" date="2022-02" db="EMBL/GenBank/DDBJ databases">
        <title>Genome sequence data of Kingella unionensis sp. nov. strain CICC 24913 (CCUG 75125).</title>
        <authorList>
            <person name="Xiao M."/>
        </authorList>
    </citation>
    <scope>NUCLEOTIDE SEQUENCE [LARGE SCALE GENOMIC DNA]</scope>
    <source>
        <strain evidence="1 2">CICC 24913</strain>
    </source>
</reference>
<dbReference type="Pfam" id="PF08907">
    <property type="entry name" value="DUF1853"/>
    <property type="match status" value="1"/>
</dbReference>
<protein>
    <submittedName>
        <fullName evidence="1">DUF1853 family protein</fullName>
    </submittedName>
</protein>
<evidence type="ECO:0000313" key="1">
    <source>
        <dbReference type="EMBL" id="MCG6504892.1"/>
    </source>
</evidence>
<evidence type="ECO:0000313" key="2">
    <source>
        <dbReference type="Proteomes" id="UP001298424"/>
    </source>
</evidence>
<organism evidence="1 2">
    <name type="scientific">Kingella pumchi</name>
    <dbReference type="NCBI Taxonomy" id="2779506"/>
    <lineage>
        <taxon>Bacteria</taxon>
        <taxon>Pseudomonadati</taxon>
        <taxon>Pseudomonadota</taxon>
        <taxon>Betaproteobacteria</taxon>
        <taxon>Neisseriales</taxon>
        <taxon>Neisseriaceae</taxon>
        <taxon>Kingella</taxon>
    </lineage>
</organism>
<dbReference type="InterPro" id="IPR015003">
    <property type="entry name" value="DUF1853"/>
</dbReference>
<keyword evidence="2" id="KW-1185">Reference proteome</keyword>
<proteinExistence type="predicted"/>
<comment type="caution">
    <text evidence="1">The sequence shown here is derived from an EMBL/GenBank/DDBJ whole genome shotgun (WGS) entry which is preliminary data.</text>
</comment>
<dbReference type="Proteomes" id="UP001298424">
    <property type="component" value="Unassembled WGS sequence"/>
</dbReference>
<accession>A0ABS9NQQ8</accession>
<dbReference type="RefSeq" id="WP_238748448.1">
    <property type="nucleotide sequence ID" value="NZ_JAKOOW010000037.1"/>
</dbReference>